<sequence length="65" mass="6913">MTSHDPDQLDALLAHAGLTVPADLRPGVHAGYLELRAMAALMRAPRDAEVEPAAVFAIEEVRHAG</sequence>
<keyword evidence="2" id="KW-1185">Reference proteome</keyword>
<dbReference type="RefSeq" id="WP_275032606.1">
    <property type="nucleotide sequence ID" value="NZ_CP118615.1"/>
</dbReference>
<gene>
    <name evidence="1" type="ORF">PVK37_05270</name>
</gene>
<organism evidence="1 2">
    <name type="scientific">Micromonospora cathayae</name>
    <dbReference type="NCBI Taxonomy" id="3028804"/>
    <lineage>
        <taxon>Bacteria</taxon>
        <taxon>Bacillati</taxon>
        <taxon>Actinomycetota</taxon>
        <taxon>Actinomycetes</taxon>
        <taxon>Micromonosporales</taxon>
        <taxon>Micromonosporaceae</taxon>
        <taxon>Micromonospora</taxon>
    </lineage>
</organism>
<evidence type="ECO:0000313" key="1">
    <source>
        <dbReference type="EMBL" id="WDZ85846.1"/>
    </source>
</evidence>
<protein>
    <recommendedName>
        <fullName evidence="3">DUF4089 domain-containing protein</fullName>
    </recommendedName>
</protein>
<reference evidence="1 2" key="1">
    <citation type="submission" date="2023-02" db="EMBL/GenBank/DDBJ databases">
        <authorList>
            <person name="Mo P."/>
        </authorList>
    </citation>
    <scope>NUCLEOTIDE SEQUENCE [LARGE SCALE GENOMIC DNA]</scope>
    <source>
        <strain evidence="1 2">HUAS 3</strain>
    </source>
</reference>
<accession>A0ABY7ZSS4</accession>
<name>A0ABY7ZSS4_9ACTN</name>
<proteinExistence type="predicted"/>
<dbReference type="Proteomes" id="UP001219605">
    <property type="component" value="Chromosome"/>
</dbReference>
<evidence type="ECO:0008006" key="3">
    <source>
        <dbReference type="Google" id="ProtNLM"/>
    </source>
</evidence>
<evidence type="ECO:0000313" key="2">
    <source>
        <dbReference type="Proteomes" id="UP001219605"/>
    </source>
</evidence>
<dbReference type="EMBL" id="CP118615">
    <property type="protein sequence ID" value="WDZ85846.1"/>
    <property type="molecule type" value="Genomic_DNA"/>
</dbReference>